<evidence type="ECO:0000313" key="6">
    <source>
        <dbReference type="Proteomes" id="UP000787472"/>
    </source>
</evidence>
<evidence type="ECO:0000313" key="5">
    <source>
        <dbReference type="EMBL" id="NHO67144.1"/>
    </source>
</evidence>
<dbReference type="SMART" id="SM00028">
    <property type="entry name" value="TPR"/>
    <property type="match status" value="7"/>
</dbReference>
<feature type="repeat" description="TPR" evidence="3">
    <location>
        <begin position="74"/>
        <end position="107"/>
    </location>
</feature>
<dbReference type="Gene3D" id="1.25.40.10">
    <property type="entry name" value="Tetratricopeptide repeat domain"/>
    <property type="match status" value="2"/>
</dbReference>
<dbReference type="PROSITE" id="PS50005">
    <property type="entry name" value="TPR"/>
    <property type="match status" value="5"/>
</dbReference>
<keyword evidence="2 3" id="KW-0802">TPR repeat</keyword>
<feature type="repeat" description="TPR" evidence="3">
    <location>
        <begin position="231"/>
        <end position="264"/>
    </location>
</feature>
<feature type="repeat" description="TPR" evidence="3">
    <location>
        <begin position="108"/>
        <end position="141"/>
    </location>
</feature>
<dbReference type="EMBL" id="JAAONZ010000014">
    <property type="protein sequence ID" value="NHO67144.1"/>
    <property type="molecule type" value="Genomic_DNA"/>
</dbReference>
<dbReference type="RefSeq" id="WP_167189273.1">
    <property type="nucleotide sequence ID" value="NZ_JAAONZ010000014.1"/>
</dbReference>
<feature type="repeat" description="TPR" evidence="3">
    <location>
        <begin position="265"/>
        <end position="298"/>
    </location>
</feature>
<dbReference type="PANTHER" id="PTHR12558">
    <property type="entry name" value="CELL DIVISION CYCLE 16,23,27"/>
    <property type="match status" value="1"/>
</dbReference>
<dbReference type="Proteomes" id="UP000787472">
    <property type="component" value="Unassembled WGS sequence"/>
</dbReference>
<dbReference type="Pfam" id="PF13181">
    <property type="entry name" value="TPR_8"/>
    <property type="match status" value="4"/>
</dbReference>
<dbReference type="SUPFAM" id="SSF48452">
    <property type="entry name" value="TPR-like"/>
    <property type="match status" value="1"/>
</dbReference>
<evidence type="ECO:0000256" key="2">
    <source>
        <dbReference type="ARBA" id="ARBA00022803"/>
    </source>
</evidence>
<dbReference type="InterPro" id="IPR011990">
    <property type="entry name" value="TPR-like_helical_dom_sf"/>
</dbReference>
<feature type="compositionally biased region" description="Polar residues" evidence="4">
    <location>
        <begin position="8"/>
        <end position="20"/>
    </location>
</feature>
<sequence>MALAGCASTDNKTTGDIDNSDLYQGSREVAYKSKTQNADASELNSEAQAALQSGNTDQAIFYLVQSLAKDPNQPEVYRRIGQIHLQLNHTALAQVAFERALLKAPDDLESLMGLGQIHLQQKHRDQAKSYFLQALAVDQQRFKPLLQPRSHMTNDASPPPLAADTPQPEDSVTEAHTDNQTPLPAKLLLRVDNRSPYPVYNNLGVLADLESNFAEAQKYYRLAIKIRPNTASAYNNLGYSHYLAGEWPEADIYYHQAIEQDPEFTQAWHNMGLLYVRMEKYQLAVDTFSRFMEDPEAYNTVGYLCMVSGKYKVAERYLKKAIDASPVYFAKARENLKQNRQYLENALAAKQSETTTN</sequence>
<comment type="caution">
    <text evidence="5">The sequence shown here is derived from an EMBL/GenBank/DDBJ whole genome shotgun (WGS) entry which is preliminary data.</text>
</comment>
<name>A0A9E5T3N2_9GAMM</name>
<evidence type="ECO:0000256" key="4">
    <source>
        <dbReference type="SAM" id="MobiDB-lite"/>
    </source>
</evidence>
<dbReference type="InterPro" id="IPR013105">
    <property type="entry name" value="TPR_2"/>
</dbReference>
<dbReference type="PANTHER" id="PTHR12558:SF13">
    <property type="entry name" value="CELL DIVISION CYCLE PROTEIN 27 HOMOLOG"/>
    <property type="match status" value="1"/>
</dbReference>
<organism evidence="5 6">
    <name type="scientific">Pseudomaricurvus hydrocarbonicus</name>
    <dbReference type="NCBI Taxonomy" id="1470433"/>
    <lineage>
        <taxon>Bacteria</taxon>
        <taxon>Pseudomonadati</taxon>
        <taxon>Pseudomonadota</taxon>
        <taxon>Gammaproteobacteria</taxon>
        <taxon>Cellvibrionales</taxon>
        <taxon>Cellvibrionaceae</taxon>
        <taxon>Pseudomaricurvus</taxon>
    </lineage>
</organism>
<dbReference type="AlphaFoldDB" id="A0A9E5T3N2"/>
<feature type="region of interest" description="Disordered" evidence="4">
    <location>
        <begin position="1"/>
        <end position="20"/>
    </location>
</feature>
<evidence type="ECO:0000256" key="1">
    <source>
        <dbReference type="ARBA" id="ARBA00022737"/>
    </source>
</evidence>
<feature type="region of interest" description="Disordered" evidence="4">
    <location>
        <begin position="149"/>
        <end position="180"/>
    </location>
</feature>
<feature type="repeat" description="TPR" evidence="3">
    <location>
        <begin position="197"/>
        <end position="230"/>
    </location>
</feature>
<reference evidence="5" key="1">
    <citation type="submission" date="2020-03" db="EMBL/GenBank/DDBJ databases">
        <authorList>
            <person name="Guo F."/>
        </authorList>
    </citation>
    <scope>NUCLEOTIDE SEQUENCE</scope>
    <source>
        <strain evidence="5">JCM 30134</strain>
    </source>
</reference>
<evidence type="ECO:0000256" key="3">
    <source>
        <dbReference type="PROSITE-ProRule" id="PRU00339"/>
    </source>
</evidence>
<gene>
    <name evidence="5" type="ORF">G8770_16470</name>
</gene>
<keyword evidence="6" id="KW-1185">Reference proteome</keyword>
<dbReference type="Pfam" id="PF07719">
    <property type="entry name" value="TPR_2"/>
    <property type="match status" value="1"/>
</dbReference>
<dbReference type="InterPro" id="IPR019734">
    <property type="entry name" value="TPR_rpt"/>
</dbReference>
<accession>A0A9E5T3N2</accession>
<proteinExistence type="predicted"/>
<dbReference type="Pfam" id="PF14559">
    <property type="entry name" value="TPR_19"/>
    <property type="match status" value="1"/>
</dbReference>
<protein>
    <submittedName>
        <fullName evidence="5">Tetratricopeptide repeat protein</fullName>
    </submittedName>
</protein>
<keyword evidence="1" id="KW-0677">Repeat</keyword>